<organism evidence="1 2">
    <name type="scientific">Pedobacter cryoconitis</name>
    <dbReference type="NCBI Taxonomy" id="188932"/>
    <lineage>
        <taxon>Bacteria</taxon>
        <taxon>Pseudomonadati</taxon>
        <taxon>Bacteroidota</taxon>
        <taxon>Sphingobacteriia</taxon>
        <taxon>Sphingobacteriales</taxon>
        <taxon>Sphingobacteriaceae</taxon>
        <taxon>Pedobacter</taxon>
    </lineage>
</organism>
<dbReference type="PATRIC" id="fig|188932.3.peg.2111"/>
<dbReference type="OrthoDB" id="1443981at2"/>
<gene>
    <name evidence="1" type="ORF">AY601_2016</name>
</gene>
<reference evidence="1 2" key="1">
    <citation type="submission" date="2016-03" db="EMBL/GenBank/DDBJ databases">
        <title>Complete genome sequence of Pedobacter cryoconitis PAMC 27485.</title>
        <authorList>
            <person name="Lee J."/>
            <person name="Kim O.-S."/>
        </authorList>
    </citation>
    <scope>NUCLEOTIDE SEQUENCE [LARGE SCALE GENOMIC DNA]</scope>
    <source>
        <strain evidence="1 2">PAMC 27485</strain>
    </source>
</reference>
<protein>
    <submittedName>
        <fullName evidence="1">Uncharacterized protein</fullName>
    </submittedName>
</protein>
<keyword evidence="2" id="KW-1185">Reference proteome</keyword>
<dbReference type="KEGG" id="pcm:AY601_2016"/>
<dbReference type="AlphaFoldDB" id="A0A127VBZ6"/>
<dbReference type="EMBL" id="CP014504">
    <property type="protein sequence ID" value="AMP98922.1"/>
    <property type="molecule type" value="Genomic_DNA"/>
</dbReference>
<dbReference type="RefSeq" id="WP_068400033.1">
    <property type="nucleotide sequence ID" value="NZ_CP014504.1"/>
</dbReference>
<accession>A0A127VBZ6</accession>
<evidence type="ECO:0000313" key="1">
    <source>
        <dbReference type="EMBL" id="AMP98922.1"/>
    </source>
</evidence>
<proteinExistence type="predicted"/>
<dbReference type="Proteomes" id="UP000071561">
    <property type="component" value="Chromosome"/>
</dbReference>
<sequence>MKEIKDIDLPSIIVEARKVAAYGDENLAQLAGRCPEKQLLQDYYLGMIRRQVILLNDIATLLEHTTHHNITGVFVLCRCLLDDFLHVFYFKLDVDEQEAIIALNADVHRQAFLALRILVDSNHKHFEGKYPYYQTIEEFEALIENFKHRAENEVFFFDKDRFRFKRFKTLTEIATSITDFELSKLSQRAYYSWKDTSEFVHYSNATFERELTREDDDHNLKAIEEVILYAYNTIELSFRYFTKRERLELLVDEELKERYAIKYSNN</sequence>
<name>A0A127VBZ6_9SPHI</name>
<evidence type="ECO:0000313" key="2">
    <source>
        <dbReference type="Proteomes" id="UP000071561"/>
    </source>
</evidence>